<feature type="repeat" description="TPR" evidence="3">
    <location>
        <begin position="482"/>
        <end position="515"/>
    </location>
</feature>
<dbReference type="InterPro" id="IPR019734">
    <property type="entry name" value="TPR_rpt"/>
</dbReference>
<feature type="repeat" description="TPR" evidence="3">
    <location>
        <begin position="314"/>
        <end position="347"/>
    </location>
</feature>
<dbReference type="InterPro" id="IPR006597">
    <property type="entry name" value="Sel1-like"/>
</dbReference>
<evidence type="ECO:0000313" key="6">
    <source>
        <dbReference type="EMBL" id="AUI68942.1"/>
    </source>
</evidence>
<feature type="repeat" description="TPR" evidence="3">
    <location>
        <begin position="188"/>
        <end position="221"/>
    </location>
</feature>
<organism evidence="6 7">
    <name type="scientific">Beggiatoa leptomitoformis</name>
    <dbReference type="NCBI Taxonomy" id="288004"/>
    <lineage>
        <taxon>Bacteria</taxon>
        <taxon>Pseudomonadati</taxon>
        <taxon>Pseudomonadota</taxon>
        <taxon>Gammaproteobacteria</taxon>
        <taxon>Thiotrichales</taxon>
        <taxon>Thiotrichaceae</taxon>
        <taxon>Beggiatoa</taxon>
    </lineage>
</organism>
<reference evidence="7" key="1">
    <citation type="submission" date="2016-12" db="EMBL/GenBank/DDBJ databases">
        <title>Complete Genome Sequence of Beggiatoa leptomitiformis D-401.</title>
        <authorList>
            <person name="Fomenkov A."/>
            <person name="Vincze T."/>
            <person name="Grabovich M."/>
            <person name="Anton B.P."/>
            <person name="Dubinina G."/>
            <person name="Orlova M."/>
            <person name="Belousova E."/>
            <person name="Roberts R.J."/>
        </authorList>
    </citation>
    <scope>NUCLEOTIDE SEQUENCE [LARGE SCALE GENOMIC DNA]</scope>
    <source>
        <strain evidence="7">D-401</strain>
    </source>
</reference>
<dbReference type="SUPFAM" id="SSF81901">
    <property type="entry name" value="HCP-like"/>
    <property type="match status" value="1"/>
</dbReference>
<evidence type="ECO:0000259" key="5">
    <source>
        <dbReference type="Pfam" id="PF12770"/>
    </source>
</evidence>
<feature type="repeat" description="TPR" evidence="3">
    <location>
        <begin position="566"/>
        <end position="599"/>
    </location>
</feature>
<proteinExistence type="predicted"/>
<dbReference type="Pfam" id="PF12770">
    <property type="entry name" value="CHAT"/>
    <property type="match status" value="1"/>
</dbReference>
<dbReference type="Pfam" id="PF13424">
    <property type="entry name" value="TPR_12"/>
    <property type="match status" value="6"/>
</dbReference>
<feature type="repeat" description="TPR" evidence="3">
    <location>
        <begin position="272"/>
        <end position="305"/>
    </location>
</feature>
<feature type="chain" id="PRO_5014938684" evidence="4">
    <location>
        <begin position="19"/>
        <end position="1214"/>
    </location>
</feature>
<feature type="repeat" description="TPR" evidence="3">
    <location>
        <begin position="398"/>
        <end position="431"/>
    </location>
</feature>
<evidence type="ECO:0000256" key="1">
    <source>
        <dbReference type="ARBA" id="ARBA00022737"/>
    </source>
</evidence>
<dbReference type="InterPro" id="IPR011990">
    <property type="entry name" value="TPR-like_helical_dom_sf"/>
</dbReference>
<evidence type="ECO:0000256" key="2">
    <source>
        <dbReference type="ARBA" id="ARBA00022803"/>
    </source>
</evidence>
<evidence type="ECO:0000256" key="4">
    <source>
        <dbReference type="SAM" id="SignalP"/>
    </source>
</evidence>
<dbReference type="EMBL" id="CP018889">
    <property type="protein sequence ID" value="AUI68942.1"/>
    <property type="molecule type" value="Genomic_DNA"/>
</dbReference>
<dbReference type="PROSITE" id="PS50293">
    <property type="entry name" value="TPR_REGION"/>
    <property type="match status" value="2"/>
</dbReference>
<dbReference type="InterPro" id="IPR024983">
    <property type="entry name" value="CHAT_dom"/>
</dbReference>
<dbReference type="Gene3D" id="1.25.40.10">
    <property type="entry name" value="Tetratricopeptide repeat domain"/>
    <property type="match status" value="4"/>
</dbReference>
<dbReference type="SMART" id="SM00671">
    <property type="entry name" value="SEL1"/>
    <property type="match status" value="7"/>
</dbReference>
<dbReference type="RefSeq" id="WP_062154031.1">
    <property type="nucleotide sequence ID" value="NZ_CP012373.2"/>
</dbReference>
<dbReference type="PRINTS" id="PR00381">
    <property type="entry name" value="KINESINLIGHT"/>
</dbReference>
<keyword evidence="2 3" id="KW-0802">TPR repeat</keyword>
<accession>A0A2N9YEP1</accession>
<gene>
    <name evidence="6" type="ORF">BLE401_09685</name>
</gene>
<keyword evidence="4" id="KW-0732">Signal</keyword>
<dbReference type="SUPFAM" id="SSF48452">
    <property type="entry name" value="TPR-like"/>
    <property type="match status" value="3"/>
</dbReference>
<keyword evidence="1" id="KW-0677">Repeat</keyword>
<feature type="repeat" description="TPR" evidence="3">
    <location>
        <begin position="440"/>
        <end position="473"/>
    </location>
</feature>
<feature type="repeat" description="TPR" evidence="3">
    <location>
        <begin position="524"/>
        <end position="557"/>
    </location>
</feature>
<dbReference type="AlphaFoldDB" id="A0A2N9YEP1"/>
<evidence type="ECO:0000313" key="7">
    <source>
        <dbReference type="Proteomes" id="UP000234271"/>
    </source>
</evidence>
<feature type="signal peptide" evidence="4">
    <location>
        <begin position="1"/>
        <end position="18"/>
    </location>
</feature>
<keyword evidence="7" id="KW-1185">Reference proteome</keyword>
<dbReference type="PANTHER" id="PTHR45641">
    <property type="entry name" value="TETRATRICOPEPTIDE REPEAT PROTEIN (AFU_ORTHOLOGUE AFUA_6G03870)"/>
    <property type="match status" value="1"/>
</dbReference>
<evidence type="ECO:0000256" key="3">
    <source>
        <dbReference type="PROSITE-ProRule" id="PRU00339"/>
    </source>
</evidence>
<dbReference type="Proteomes" id="UP000234271">
    <property type="component" value="Chromosome"/>
</dbReference>
<dbReference type="OrthoDB" id="5625954at2"/>
<feature type="repeat" description="TPR" evidence="3">
    <location>
        <begin position="356"/>
        <end position="389"/>
    </location>
</feature>
<dbReference type="PANTHER" id="PTHR45641:SF19">
    <property type="entry name" value="NEPHROCYSTIN-3"/>
    <property type="match status" value="1"/>
</dbReference>
<protein>
    <submittedName>
        <fullName evidence="6">Tetratricopeptide repeat protein</fullName>
    </submittedName>
</protein>
<dbReference type="PROSITE" id="PS50005">
    <property type="entry name" value="TPR"/>
    <property type="match status" value="10"/>
</dbReference>
<feature type="domain" description="CHAT" evidence="5">
    <location>
        <begin position="944"/>
        <end position="1212"/>
    </location>
</feature>
<feature type="repeat" description="TPR" evidence="3">
    <location>
        <begin position="608"/>
        <end position="641"/>
    </location>
</feature>
<dbReference type="SMART" id="SM00028">
    <property type="entry name" value="TPR"/>
    <property type="match status" value="14"/>
</dbReference>
<dbReference type="Pfam" id="PF13374">
    <property type="entry name" value="TPR_10"/>
    <property type="match status" value="2"/>
</dbReference>
<sequence>MRIALLFFLLFSTVLGQAADLSPACERRFNAVLALKERSEWQQALRHLNILLTTDCATNVTEHINFLAHQGEVHFKLEQYAAAETDFQQLLELTTSVKNQEQMINALDWLAYIASMQTDTEKTINRYQTLLNAQESLYGQEHADIASTLNMLAEAYRLAGHYAAAEPLHQRALAIREKLLGDETLETTTSMNNLALLYYNQGNYVKARPLYEKALSIRQKMFGNTHDYVALSAENLAILYRDMNEFSLAKPLYQLVLSIQETNLGAEHANVANTANELAELYRKTGEFSQARPLYEKALTIRKKLYGDNNPYTLESLNNLAELYRQTGRYKEAEQMHKQSVQLREATYGRESIETTVSLNNLALLYYNMGRYQEAKPLYEEALATREKLLNPNHLYVSLSLNNLALLYYDMGDYPRSKALYERALAIREQQLNPEHPDIALSLNNLALLYYGMGDYGQAKKLYERALAIREKVYGKEHPDVAQSLNNLALLYYSTGDYAQSKKMYERSLQIVENVYGQEHADVALAYNNLGLLYYNIGDYAQAKPMYEKALAIWEKVFGEKNTDVALSLNNIALVYYNTGDYEQAKRYYERSLNIWETVLGKDHPRVALSLNNIGWLYYSMGDYANAKSYYERALAIREKTLGAEHPDIAQSLNGLAELNQELGNLPEAKALFERALPLASSEPELLWKVQNHYSHLLAKQAQNDDAIFWGKKAIDTIQQLRSNVKQLDKSLQTTFIEDKKTVYQQVADFLLAQGRTVEAQEILGLLKADEYADFSNTQRMGANPYNSIEQQWATRYDDINKQLVSLAKEREQLKQKKRLSTLTPEEDARYAVLLQDTKVAEQAFQRYLKELKTQLKETGSDRAMEVGERNLSKLKPLQNTLRNLGHGAVLIHYLITPDKLYIILTTPETQLVRQTVINEAILRNKLETFRTSLQTITRSPIPQAQELYNIIIKPIAADLQQADAKTLMVSLDGVLRYIPIAALHDGKNYIAENYAVVLYTEAAKSNLESKPAADSNFAGFGVSQAMDGFNALPAVEKELQSIQSVLHGEIKLNNAFNAQSLNDILDLGVPILHIASHFVFEPIGGDSNSYLLLGNGDKLTLAQIRIGYDFSPLDLLTLSACNTAMGNKKADGKEIEGFGTLAQIRGAKSVIATLWQVDDESTGQLMGKLYQLRAKNHLNKAESLQQAQLALMKDRRYQHPFYWSPFILMGNWL</sequence>
<name>A0A2N9YEP1_9GAMM</name>